<dbReference type="Pfam" id="PF00672">
    <property type="entry name" value="HAMP"/>
    <property type="match status" value="1"/>
</dbReference>
<dbReference type="InterPro" id="IPR000700">
    <property type="entry name" value="PAS-assoc_C"/>
</dbReference>
<dbReference type="InterPro" id="IPR035965">
    <property type="entry name" value="PAS-like_dom_sf"/>
</dbReference>
<name>A0A375HAD5_9BURK</name>
<dbReference type="Pfam" id="PF07730">
    <property type="entry name" value="HisKA_3"/>
    <property type="match status" value="1"/>
</dbReference>
<dbReference type="InterPro" id="IPR000014">
    <property type="entry name" value="PAS"/>
</dbReference>
<accession>A0A375HAD5</accession>
<evidence type="ECO:0000259" key="7">
    <source>
        <dbReference type="PROSITE" id="PS50112"/>
    </source>
</evidence>
<keyword evidence="3" id="KW-0808">Transferase</keyword>
<keyword evidence="6" id="KW-0472">Membrane</keyword>
<dbReference type="NCBIfam" id="TIGR00229">
    <property type="entry name" value="sensory_box"/>
    <property type="match status" value="1"/>
</dbReference>
<dbReference type="EMBL" id="LT984809">
    <property type="protein sequence ID" value="SPD48732.1"/>
    <property type="molecule type" value="Genomic_DNA"/>
</dbReference>
<dbReference type="SMART" id="SM00091">
    <property type="entry name" value="PAS"/>
    <property type="match status" value="1"/>
</dbReference>
<geneLocation type="plasmid" evidence="11">
    <name>I</name>
</geneLocation>
<gene>
    <name evidence="11" type="ORF">CBM2612_P0077</name>
    <name evidence="10" type="ORF">CBM2613_P20035</name>
</gene>
<evidence type="ECO:0000256" key="1">
    <source>
        <dbReference type="ARBA" id="ARBA00004370"/>
    </source>
</evidence>
<sequence>MRVLSKFSLRSLNLHTKLMLSLVVLVATVAGTSASMLVEHERNSRLLALGDRATRIADLFSQSLALALWNVDLRAIENQLAALAPNPEVAEFTVTAAGYGTVATVKGSRHLNEGESVVRIRAIEYDPPGNAPKEKIGEIRVVLTKAVAQEAINRARQAIFAIMAALLAVLYAASFLLLKRMVRSPVNRLEKMVDKIAGGDLDARCEVKSDDELGRLAVRINYMADQLRTSTLLLQESERKYRSIVENAVEGIFLLDQAGNLAEANPAMAQLLGYDNAYDLTVSAESDGRPKSPFSLSLTATLFKTLNADGEIRGLELQLSRLDGTPIWVQLNARGLMGNDGSLRYLEGLLTDVTARKHALEDLQLQRDRLELEVSERKWTELELLASRERLQQLHAHQEAIREEERKCIAMEIHDELGQLLTALKMDLSLLSMQLPTGSAVMQKAEEMRELIEQTIRIVRNVVSHLRPTALNYGLASALEWLAADFSRHTKIPCRFQSTHPEPNLPDPRATAIFRIVQESLTNVARHAKASQVDVTLANTEAGIEVIIRDNGQGFNVVSARAGYSYGLYGMAERARLIRAQLEVHSKPDRGTLIRLRLLETFEKPQSH</sequence>
<keyword evidence="11" id="KW-0614">Plasmid</keyword>
<dbReference type="Proteomes" id="UP000256952">
    <property type="component" value="Plasmid CBM2613_p"/>
</dbReference>
<dbReference type="InterPro" id="IPR011712">
    <property type="entry name" value="Sig_transdc_His_kin_sub3_dim/P"/>
</dbReference>
<dbReference type="GO" id="GO:0016020">
    <property type="term" value="C:membrane"/>
    <property type="evidence" value="ECO:0007669"/>
    <property type="project" value="UniProtKB-SubCell"/>
</dbReference>
<evidence type="ECO:0000256" key="2">
    <source>
        <dbReference type="ARBA" id="ARBA00022553"/>
    </source>
</evidence>
<keyword evidence="2" id="KW-0597">Phosphoprotein</keyword>
<evidence type="ECO:0000256" key="5">
    <source>
        <dbReference type="ARBA" id="ARBA00023012"/>
    </source>
</evidence>
<dbReference type="SMART" id="SM00304">
    <property type="entry name" value="HAMP"/>
    <property type="match status" value="1"/>
</dbReference>
<feature type="domain" description="PAC" evidence="8">
    <location>
        <begin position="313"/>
        <end position="365"/>
    </location>
</feature>
<evidence type="ECO:0000256" key="6">
    <source>
        <dbReference type="SAM" id="Phobius"/>
    </source>
</evidence>
<evidence type="ECO:0000259" key="8">
    <source>
        <dbReference type="PROSITE" id="PS50113"/>
    </source>
</evidence>
<dbReference type="InterPro" id="IPR050482">
    <property type="entry name" value="Sensor_HK_TwoCompSys"/>
</dbReference>
<feature type="transmembrane region" description="Helical" evidence="6">
    <location>
        <begin position="158"/>
        <end position="178"/>
    </location>
</feature>
<comment type="subcellular location">
    <subcellularLocation>
        <location evidence="1">Membrane</location>
    </subcellularLocation>
</comment>
<evidence type="ECO:0000256" key="4">
    <source>
        <dbReference type="ARBA" id="ARBA00022777"/>
    </source>
</evidence>
<dbReference type="GO" id="GO:0046983">
    <property type="term" value="F:protein dimerization activity"/>
    <property type="evidence" value="ECO:0007669"/>
    <property type="project" value="InterPro"/>
</dbReference>
<geneLocation type="plasmid" evidence="10">
    <name>CBM2613_p</name>
</geneLocation>
<keyword evidence="6" id="KW-1133">Transmembrane helix</keyword>
<dbReference type="EMBL" id="LT976981">
    <property type="protein sequence ID" value="SOZ74469.1"/>
    <property type="molecule type" value="Genomic_DNA"/>
</dbReference>
<dbReference type="RefSeq" id="WP_116330159.1">
    <property type="nucleotide sequence ID" value="NZ_LT976979.1"/>
</dbReference>
<dbReference type="InterPro" id="IPR036890">
    <property type="entry name" value="HATPase_C_sf"/>
</dbReference>
<dbReference type="PANTHER" id="PTHR24421:SF59">
    <property type="entry name" value="OXYGEN SENSOR HISTIDINE KINASE NREB"/>
    <property type="match status" value="1"/>
</dbReference>
<dbReference type="Gene3D" id="3.30.450.20">
    <property type="entry name" value="PAS domain"/>
    <property type="match status" value="1"/>
</dbReference>
<keyword evidence="5" id="KW-0902">Two-component regulatory system</keyword>
<dbReference type="PROSITE" id="PS50113">
    <property type="entry name" value="PAC"/>
    <property type="match status" value="1"/>
</dbReference>
<evidence type="ECO:0000259" key="9">
    <source>
        <dbReference type="PROSITE" id="PS50885"/>
    </source>
</evidence>
<dbReference type="CDD" id="cd00130">
    <property type="entry name" value="PAS"/>
    <property type="match status" value="1"/>
</dbReference>
<feature type="domain" description="HAMP" evidence="9">
    <location>
        <begin position="180"/>
        <end position="232"/>
    </location>
</feature>
<evidence type="ECO:0000313" key="12">
    <source>
        <dbReference type="Proteomes" id="UP000256952"/>
    </source>
</evidence>
<feature type="domain" description="PAS" evidence="7">
    <location>
        <begin position="237"/>
        <end position="274"/>
    </location>
</feature>
<evidence type="ECO:0000313" key="10">
    <source>
        <dbReference type="EMBL" id="SOZ74469.1"/>
    </source>
</evidence>
<dbReference type="GO" id="GO:0006355">
    <property type="term" value="P:regulation of DNA-templated transcription"/>
    <property type="evidence" value="ECO:0007669"/>
    <property type="project" value="InterPro"/>
</dbReference>
<dbReference type="CDD" id="cd06225">
    <property type="entry name" value="HAMP"/>
    <property type="match status" value="1"/>
</dbReference>
<dbReference type="Pfam" id="PF02518">
    <property type="entry name" value="HATPase_c"/>
    <property type="match status" value="1"/>
</dbReference>
<reference evidence="11 12" key="1">
    <citation type="submission" date="2018-01" db="EMBL/GenBank/DDBJ databases">
        <authorList>
            <person name="Gaut B.S."/>
            <person name="Morton B.R."/>
            <person name="Clegg M.T."/>
            <person name="Duvall M.R."/>
        </authorList>
    </citation>
    <scope>NUCLEOTIDE SEQUENCE</scope>
    <source>
        <strain evidence="11">Cupriavidus taiwanensis STM 8555</strain>
        <plasmid evidence="11">I</plasmid>
        <plasmid evidence="12">Plasmid cbm2613_p</plasmid>
    </source>
</reference>
<proteinExistence type="predicted"/>
<evidence type="ECO:0000256" key="3">
    <source>
        <dbReference type="ARBA" id="ARBA00022679"/>
    </source>
</evidence>
<dbReference type="Gene3D" id="3.30.565.10">
    <property type="entry name" value="Histidine kinase-like ATPase, C-terminal domain"/>
    <property type="match status" value="1"/>
</dbReference>
<evidence type="ECO:0000313" key="11">
    <source>
        <dbReference type="EMBL" id="SPD48732.1"/>
    </source>
</evidence>
<dbReference type="InterPro" id="IPR003660">
    <property type="entry name" value="HAMP_dom"/>
</dbReference>
<dbReference type="PROSITE" id="PS50112">
    <property type="entry name" value="PAS"/>
    <property type="match status" value="1"/>
</dbReference>
<keyword evidence="6" id="KW-0812">Transmembrane</keyword>
<dbReference type="PROSITE" id="PS50885">
    <property type="entry name" value="HAMP"/>
    <property type="match status" value="1"/>
</dbReference>
<organism evidence="11">
    <name type="scientific">Cupriavidus taiwanensis</name>
    <dbReference type="NCBI Taxonomy" id="164546"/>
    <lineage>
        <taxon>Bacteria</taxon>
        <taxon>Pseudomonadati</taxon>
        <taxon>Pseudomonadota</taxon>
        <taxon>Betaproteobacteria</taxon>
        <taxon>Burkholderiales</taxon>
        <taxon>Burkholderiaceae</taxon>
        <taxon>Cupriavidus</taxon>
    </lineage>
</organism>
<dbReference type="Pfam" id="PF00989">
    <property type="entry name" value="PAS"/>
    <property type="match status" value="1"/>
</dbReference>
<dbReference type="InterPro" id="IPR003594">
    <property type="entry name" value="HATPase_dom"/>
</dbReference>
<protein>
    <submittedName>
        <fullName evidence="10 11">Multi-sensor signal transduction histidine kinase</fullName>
    </submittedName>
</protein>
<dbReference type="SMART" id="SM00387">
    <property type="entry name" value="HATPase_c"/>
    <property type="match status" value="1"/>
</dbReference>
<dbReference type="SUPFAM" id="SSF158472">
    <property type="entry name" value="HAMP domain-like"/>
    <property type="match status" value="1"/>
</dbReference>
<dbReference type="GO" id="GO:0000155">
    <property type="term" value="F:phosphorelay sensor kinase activity"/>
    <property type="evidence" value="ECO:0007669"/>
    <property type="project" value="InterPro"/>
</dbReference>
<dbReference type="SUPFAM" id="SSF55874">
    <property type="entry name" value="ATPase domain of HSP90 chaperone/DNA topoisomerase II/histidine kinase"/>
    <property type="match status" value="1"/>
</dbReference>
<keyword evidence="4 11" id="KW-0418">Kinase</keyword>
<geneLocation type="plasmid" evidence="12">
    <name>cbm2613_p</name>
</geneLocation>
<dbReference type="PANTHER" id="PTHR24421">
    <property type="entry name" value="NITRATE/NITRITE SENSOR PROTEIN NARX-RELATED"/>
    <property type="match status" value="1"/>
</dbReference>
<dbReference type="Gene3D" id="6.10.340.10">
    <property type="match status" value="1"/>
</dbReference>
<dbReference type="CDD" id="cd16917">
    <property type="entry name" value="HATPase_UhpB-NarQ-NarX-like"/>
    <property type="match status" value="1"/>
</dbReference>
<reference evidence="10" key="2">
    <citation type="submission" date="2018-01" db="EMBL/GenBank/DDBJ databases">
        <authorList>
            <person name="Clerissi C."/>
        </authorList>
    </citation>
    <scope>NUCLEOTIDE SEQUENCE</scope>
    <source>
        <strain evidence="10">Cupriavidus taiwanensis STM 8556</strain>
        <plasmid evidence="10">CBM2613_p</plasmid>
    </source>
</reference>
<dbReference type="Gene3D" id="1.20.5.1930">
    <property type="match status" value="1"/>
</dbReference>
<dbReference type="SUPFAM" id="SSF55785">
    <property type="entry name" value="PYP-like sensor domain (PAS domain)"/>
    <property type="match status" value="1"/>
</dbReference>
<dbReference type="InterPro" id="IPR013767">
    <property type="entry name" value="PAS_fold"/>
</dbReference>
<dbReference type="AlphaFoldDB" id="A0A375HAD5"/>